<organism evidence="1 2">
    <name type="scientific">Streptococcus australis</name>
    <dbReference type="NCBI Taxonomy" id="113107"/>
    <lineage>
        <taxon>Bacteria</taxon>
        <taxon>Bacillati</taxon>
        <taxon>Bacillota</taxon>
        <taxon>Bacilli</taxon>
        <taxon>Lactobacillales</taxon>
        <taxon>Streptococcaceae</taxon>
        <taxon>Streptococcus</taxon>
    </lineage>
</organism>
<sequence length="132" mass="15248">MDLKFKDKTIQQLSNSDRVYYYSIVKHEGSSLHSLLEFAEWLRSEGFELDDVFNSAYDICLAMYKRTGIADISYFEGLYGVFIPIFLNGQWQACVQAESPQKLVLALYWIQEQGANADELYNKLLDLKVISL</sequence>
<evidence type="ECO:0000313" key="1">
    <source>
        <dbReference type="EMBL" id="VTS73056.1"/>
    </source>
</evidence>
<dbReference type="Proteomes" id="UP000307982">
    <property type="component" value="Chromosome"/>
</dbReference>
<gene>
    <name evidence="1" type="ORF">NCTC5338_01700</name>
</gene>
<reference evidence="1 2" key="1">
    <citation type="submission" date="2019-05" db="EMBL/GenBank/DDBJ databases">
        <authorList>
            <consortium name="Pathogen Informatics"/>
        </authorList>
    </citation>
    <scope>NUCLEOTIDE SEQUENCE [LARGE SCALE GENOMIC DNA]</scope>
    <source>
        <strain evidence="1 2">NCTC5338</strain>
    </source>
</reference>
<accession>A0A4V0BXY9</accession>
<dbReference type="AlphaFoldDB" id="A0A4V0BXY9"/>
<proteinExistence type="predicted"/>
<dbReference type="EMBL" id="LR594040">
    <property type="protein sequence ID" value="VTS73056.1"/>
    <property type="molecule type" value="Genomic_DNA"/>
</dbReference>
<evidence type="ECO:0000313" key="2">
    <source>
        <dbReference type="Proteomes" id="UP000307982"/>
    </source>
</evidence>
<name>A0A4V0BXY9_9STRE</name>
<protein>
    <submittedName>
        <fullName evidence="1">Uncharacterized protein</fullName>
    </submittedName>
</protein>